<proteinExistence type="predicted"/>
<accession>A0ACB8LXP2</accession>
<keyword evidence="2" id="KW-1185">Reference proteome</keyword>
<dbReference type="EMBL" id="CM039172">
    <property type="protein sequence ID" value="KAH9778071.1"/>
    <property type="molecule type" value="Genomic_DNA"/>
</dbReference>
<comment type="caution">
    <text evidence="1">The sequence shown here is derived from an EMBL/GenBank/DDBJ whole genome shotgun (WGS) entry which is preliminary data.</text>
</comment>
<name>A0ACB8LXP2_CITSI</name>
<dbReference type="Proteomes" id="UP000829398">
    <property type="component" value="Chromosome 3"/>
</dbReference>
<gene>
    <name evidence="1" type="ORF">KPL71_007234</name>
</gene>
<organism evidence="1 2">
    <name type="scientific">Citrus sinensis</name>
    <name type="common">Sweet orange</name>
    <name type="synonym">Citrus aurantium var. sinensis</name>
    <dbReference type="NCBI Taxonomy" id="2711"/>
    <lineage>
        <taxon>Eukaryota</taxon>
        <taxon>Viridiplantae</taxon>
        <taxon>Streptophyta</taxon>
        <taxon>Embryophyta</taxon>
        <taxon>Tracheophyta</taxon>
        <taxon>Spermatophyta</taxon>
        <taxon>Magnoliopsida</taxon>
        <taxon>eudicotyledons</taxon>
        <taxon>Gunneridae</taxon>
        <taxon>Pentapetalae</taxon>
        <taxon>rosids</taxon>
        <taxon>malvids</taxon>
        <taxon>Sapindales</taxon>
        <taxon>Rutaceae</taxon>
        <taxon>Aurantioideae</taxon>
        <taxon>Citrus</taxon>
    </lineage>
</organism>
<reference evidence="2" key="1">
    <citation type="journal article" date="2023" name="Hortic. Res.">
        <title>A chromosome-level phased genome enabling allele-level studies in sweet orange: a case study on citrus Huanglongbing tolerance.</title>
        <authorList>
            <person name="Wu B."/>
            <person name="Yu Q."/>
            <person name="Deng Z."/>
            <person name="Duan Y."/>
            <person name="Luo F."/>
            <person name="Gmitter F. Jr."/>
        </authorList>
    </citation>
    <scope>NUCLEOTIDE SEQUENCE [LARGE SCALE GENOMIC DNA]</scope>
    <source>
        <strain evidence="2">cv. Valencia</strain>
    </source>
</reference>
<evidence type="ECO:0000313" key="1">
    <source>
        <dbReference type="EMBL" id="KAH9778071.1"/>
    </source>
</evidence>
<evidence type="ECO:0000313" key="2">
    <source>
        <dbReference type="Proteomes" id="UP000829398"/>
    </source>
</evidence>
<protein>
    <submittedName>
        <fullName evidence="1">UDP-glycosyltransferase 83A1</fullName>
    </submittedName>
</protein>
<sequence length="498" mass="55672">MATCFIAHATIAWALDTAKKMGVKMAMFWPSAVAAFALSLTDAKITDHNGVPLKSGMIKISPKLPAMSTDEFIWSVPGDPIRRKILFGYISCAKKTLKICNWLLCSSFYELEPLACDSIPNVLPIGPLLWINRPGKAAASLWPEDSTCLKWLDKQPSQSVIYVAFGSIAIFSRCQFEEVALGLELAGRPFLWVVRPNLLDGSVIKYPDGFLERVPNQGMIIEWAPQEQVLAHRAVACFLSHCGWNSTIEGLSSAVPFLCWPYFADQFLISSYICDFWKVRPLNSINRPSICSLYWYEFLLRKRGLIRVLVEYDVTQPPHLAYTVKTCYVANPKLRPQRPSGNWHTRIDNSKKSEVLPSDTPQPLDTPRPGPSVTKQIADAGSPVVLPTENRANTTNSTSIQEPIGQDATTHVSRVREPGEYPHLHRASITDFRHYNSHTDNDDSSDEHLANNDHFLSAPENYERIDSSPDYSVVSYSIKGIKLINAKKIGHNNLRGSA</sequence>